<evidence type="ECO:0000313" key="9">
    <source>
        <dbReference type="Proteomes" id="UP000320735"/>
    </source>
</evidence>
<dbReference type="Proteomes" id="UP000320735">
    <property type="component" value="Unassembled WGS sequence"/>
</dbReference>
<dbReference type="NCBIfam" id="TIGR02603">
    <property type="entry name" value="CxxCH_TIGR02603"/>
    <property type="match status" value="1"/>
</dbReference>
<evidence type="ECO:0000256" key="2">
    <source>
        <dbReference type="ARBA" id="ARBA00022723"/>
    </source>
</evidence>
<evidence type="ECO:0000256" key="1">
    <source>
        <dbReference type="ARBA" id="ARBA00022617"/>
    </source>
</evidence>
<keyword evidence="8" id="KW-0560">Oxidoreductase</keyword>
<evidence type="ECO:0000256" key="6">
    <source>
        <dbReference type="SAM" id="SignalP"/>
    </source>
</evidence>
<keyword evidence="1 4" id="KW-0349">Heme</keyword>
<dbReference type="PANTHER" id="PTHR19328:SF75">
    <property type="entry name" value="ALDOSE SUGAR DEHYDROGENASE YLII"/>
    <property type="match status" value="1"/>
</dbReference>
<reference evidence="8 9" key="1">
    <citation type="submission" date="2019-02" db="EMBL/GenBank/DDBJ databases">
        <title>Deep-cultivation of Planctomycetes and their phenomic and genomic characterization uncovers novel biology.</title>
        <authorList>
            <person name="Wiegand S."/>
            <person name="Jogler M."/>
            <person name="Boedeker C."/>
            <person name="Pinto D."/>
            <person name="Vollmers J."/>
            <person name="Rivas-Marin E."/>
            <person name="Kohn T."/>
            <person name="Peeters S.H."/>
            <person name="Heuer A."/>
            <person name="Rast P."/>
            <person name="Oberbeckmann S."/>
            <person name="Bunk B."/>
            <person name="Jeske O."/>
            <person name="Meyerdierks A."/>
            <person name="Storesund J.E."/>
            <person name="Kallscheuer N."/>
            <person name="Luecker S."/>
            <person name="Lage O.M."/>
            <person name="Pohl T."/>
            <person name="Merkel B.J."/>
            <person name="Hornburger P."/>
            <person name="Mueller R.-W."/>
            <person name="Bruemmer F."/>
            <person name="Labrenz M."/>
            <person name="Spormann A.M."/>
            <person name="Op Den Camp H."/>
            <person name="Overmann J."/>
            <person name="Amann R."/>
            <person name="Jetten M.S.M."/>
            <person name="Mascher T."/>
            <person name="Medema M.H."/>
            <person name="Devos D.P."/>
            <person name="Kaster A.-K."/>
            <person name="Ovreas L."/>
            <person name="Rohde M."/>
            <person name="Galperin M.Y."/>
            <person name="Jogler C."/>
        </authorList>
    </citation>
    <scope>NUCLEOTIDE SEQUENCE [LARGE SCALE GENOMIC DNA]</scope>
    <source>
        <strain evidence="8 9">CA54</strain>
    </source>
</reference>
<feature type="signal peptide" evidence="6">
    <location>
        <begin position="1"/>
        <end position="24"/>
    </location>
</feature>
<dbReference type="Gene3D" id="1.10.760.10">
    <property type="entry name" value="Cytochrome c-like domain"/>
    <property type="match status" value="1"/>
</dbReference>
<keyword evidence="9" id="KW-1185">Reference proteome</keyword>
<gene>
    <name evidence="8" type="primary">yliI_1</name>
    <name evidence="8" type="ORF">CA54_30310</name>
</gene>
<proteinExistence type="predicted"/>
<dbReference type="GO" id="GO:0020037">
    <property type="term" value="F:heme binding"/>
    <property type="evidence" value="ECO:0007669"/>
    <property type="project" value="InterPro"/>
</dbReference>
<dbReference type="SUPFAM" id="SSF46626">
    <property type="entry name" value="Cytochrome c"/>
    <property type="match status" value="1"/>
</dbReference>
<dbReference type="InterPro" id="IPR013427">
    <property type="entry name" value="Haem-bd_dom_put"/>
</dbReference>
<feature type="region of interest" description="Disordered" evidence="5">
    <location>
        <begin position="29"/>
        <end position="59"/>
    </location>
</feature>
<feature type="domain" description="Cytochrome c" evidence="7">
    <location>
        <begin position="845"/>
        <end position="983"/>
    </location>
</feature>
<dbReference type="PANTHER" id="PTHR19328">
    <property type="entry name" value="HEDGEHOG-INTERACTING PROTEIN"/>
    <property type="match status" value="1"/>
</dbReference>
<dbReference type="Gene3D" id="2.120.10.30">
    <property type="entry name" value="TolB, C-terminal domain"/>
    <property type="match status" value="1"/>
</dbReference>
<name>A0A5C6BQ45_9PLAN</name>
<evidence type="ECO:0000256" key="3">
    <source>
        <dbReference type="ARBA" id="ARBA00023004"/>
    </source>
</evidence>
<dbReference type="SUPFAM" id="SSF50952">
    <property type="entry name" value="Soluble quinoprotein glucose dehydrogenase"/>
    <property type="match status" value="1"/>
</dbReference>
<accession>A0A5C6BQ45</accession>
<dbReference type="GO" id="GO:0016491">
    <property type="term" value="F:oxidoreductase activity"/>
    <property type="evidence" value="ECO:0007669"/>
    <property type="project" value="UniProtKB-KW"/>
</dbReference>
<evidence type="ECO:0000313" key="8">
    <source>
        <dbReference type="EMBL" id="TWU14188.1"/>
    </source>
</evidence>
<dbReference type="InterPro" id="IPR011042">
    <property type="entry name" value="6-blade_b-propeller_TolB-like"/>
</dbReference>
<protein>
    <submittedName>
        <fullName evidence="8">Soluble aldose sugar dehydrogenase YliI</fullName>
        <ecNumber evidence="8">1.1.5.-</ecNumber>
    </submittedName>
</protein>
<evidence type="ECO:0000256" key="4">
    <source>
        <dbReference type="PROSITE-ProRule" id="PRU00433"/>
    </source>
</evidence>
<keyword evidence="6" id="KW-0732">Signal</keyword>
<keyword evidence="2 4" id="KW-0479">Metal-binding</keyword>
<dbReference type="PROSITE" id="PS51007">
    <property type="entry name" value="CYTC"/>
    <property type="match status" value="1"/>
</dbReference>
<comment type="caution">
    <text evidence="8">The sequence shown here is derived from an EMBL/GenBank/DDBJ whole genome shotgun (WGS) entry which is preliminary data.</text>
</comment>
<dbReference type="InterPro" id="IPR036909">
    <property type="entry name" value="Cyt_c-like_dom_sf"/>
</dbReference>
<keyword evidence="3 4" id="KW-0408">Iron</keyword>
<dbReference type="EMBL" id="SJPP01000001">
    <property type="protein sequence ID" value="TWU14188.1"/>
    <property type="molecule type" value="Genomic_DNA"/>
</dbReference>
<dbReference type="Pfam" id="PF07995">
    <property type="entry name" value="GSDH"/>
    <property type="match status" value="1"/>
</dbReference>
<dbReference type="OrthoDB" id="9770043at2"/>
<dbReference type="GO" id="GO:0046872">
    <property type="term" value="F:metal ion binding"/>
    <property type="evidence" value="ECO:0007669"/>
    <property type="project" value="UniProtKB-KW"/>
</dbReference>
<dbReference type="InterPro" id="IPR009056">
    <property type="entry name" value="Cyt_c-like_dom"/>
</dbReference>
<feature type="chain" id="PRO_5023150081" evidence="6">
    <location>
        <begin position="25"/>
        <end position="983"/>
    </location>
</feature>
<feature type="compositionally biased region" description="Low complexity" evidence="5">
    <location>
        <begin position="29"/>
        <end position="38"/>
    </location>
</feature>
<evidence type="ECO:0000256" key="5">
    <source>
        <dbReference type="SAM" id="MobiDB-lite"/>
    </source>
</evidence>
<dbReference type="InterPro" id="IPR011041">
    <property type="entry name" value="Quinoprot_gluc/sorb_DH_b-prop"/>
</dbReference>
<organism evidence="8 9">
    <name type="scientific">Symmachiella macrocystis</name>
    <dbReference type="NCBI Taxonomy" id="2527985"/>
    <lineage>
        <taxon>Bacteria</taxon>
        <taxon>Pseudomonadati</taxon>
        <taxon>Planctomycetota</taxon>
        <taxon>Planctomycetia</taxon>
        <taxon>Planctomycetales</taxon>
        <taxon>Planctomycetaceae</taxon>
        <taxon>Symmachiella</taxon>
    </lineage>
</organism>
<dbReference type="AlphaFoldDB" id="A0A5C6BQ45"/>
<dbReference type="InterPro" id="IPR012938">
    <property type="entry name" value="Glc/Sorbosone_DH"/>
</dbReference>
<evidence type="ECO:0000259" key="7">
    <source>
        <dbReference type="PROSITE" id="PS51007"/>
    </source>
</evidence>
<sequence length="983" mass="108698" precursor="true">MRMMKSKYRVWAAWFLLAPLTATADEPAAKPAATAEAPYGLPQRQRWTTSRITGSPEPPKPYTVERVFPQLSFENPVELTPAPGSDRLFLLELHGKIYSFPNRNDVGKPDLVVDLHKTLTKAGNFYGLEFHPDFEQNRYCYVCYVIGSNIPDGSHVSRFTVSKTDPPTIDPASEKPIITWPSGGHNGGCLKFGHDGYLYVSTGDGTGPNPPDILKTGQDISDLLSSVLRIDVDQSAEGKGYAIPTDNPFVDIEDARPEIWAYGFRNPWKMNFDTRSGRLWMGDVGWELWEMVYHVRRGGNYGWSAVEGPQPIHTSVDRGPSPISPPTVAHPHSESASITGGHVYHGTRLGSLSGKYLYGDFETGKMWAVGYDGERVTSQEEIADTTLKLVCFGTDQKSEFYVVGYTPGEIYRLVPNPAAGSPVEFPHKLSETGLLRSVADHTPAEGVIPYSINAEAWADEATAQRYVAIPGDGTVTTKGSPWVFPKDSVLAKTISLDMQPGSDNGRRRIETQILHYDGSAWQGYSYRWNPEQTDATLVAAEGVDVPLDIQDPTAPGGHRQQTWHFSSRTECMRCHNPWAGNALAFNAPQLNRQHHYGAAADNQLRSFAHVDLLDQDLSEPTDKSVLVNPHDPAADQNLRARSYLHTNCAHCHRMHAGSSVLSKMQYDLELPKTTMLNERPSQGTFSIPSARVIAPGDPYRSVLWYRMSKLGRGRMPHIGSTMVDDAGVELIYDWISQLPATTDSESPATATDDHLAAVNNTDTSSEEQAVAVTQLLSTTTGALRALRAVQQSSLGETMRRKIIAQALAHSDSQVRDLFERFLPEEQRVKRLGSIIKPEQILALKGDANRGRMLFEKNASVTCRNCHRIDKTGETLGPDLRKVAQKKTAAQLLEGMLSPSAKIEPEFATFLIETKKGRVFTGIVVSKTDSEIVLKDASLKETRVPVEQVELMEQQTTSLMPELLLRDMPAQEVADLLAYFTSLK</sequence>
<dbReference type="GO" id="GO:0009055">
    <property type="term" value="F:electron transfer activity"/>
    <property type="evidence" value="ECO:0007669"/>
    <property type="project" value="InterPro"/>
</dbReference>
<dbReference type="EC" id="1.1.5.-" evidence="8"/>